<dbReference type="AlphaFoldDB" id="A0A495JG51"/>
<evidence type="ECO:0000259" key="7">
    <source>
        <dbReference type="Pfam" id="PF08281"/>
    </source>
</evidence>
<dbReference type="SUPFAM" id="SSF88946">
    <property type="entry name" value="Sigma2 domain of RNA polymerase sigma factors"/>
    <property type="match status" value="1"/>
</dbReference>
<dbReference type="Gene3D" id="1.10.1740.10">
    <property type="match status" value="1"/>
</dbReference>
<dbReference type="NCBIfam" id="TIGR02937">
    <property type="entry name" value="sigma70-ECF"/>
    <property type="match status" value="1"/>
</dbReference>
<keyword evidence="3" id="KW-0731">Sigma factor</keyword>
<evidence type="ECO:0000313" key="9">
    <source>
        <dbReference type="Proteomes" id="UP000277671"/>
    </source>
</evidence>
<feature type="domain" description="RNA polymerase sigma factor 70 region 4 type 2" evidence="7">
    <location>
        <begin position="104"/>
        <end position="156"/>
    </location>
</feature>
<evidence type="ECO:0000256" key="1">
    <source>
        <dbReference type="ARBA" id="ARBA00010641"/>
    </source>
</evidence>
<name>A0A495JG51_9ACTN</name>
<keyword evidence="2" id="KW-0805">Transcription regulation</keyword>
<keyword evidence="5" id="KW-0804">Transcription</keyword>
<evidence type="ECO:0000256" key="2">
    <source>
        <dbReference type="ARBA" id="ARBA00023015"/>
    </source>
</evidence>
<evidence type="ECO:0000256" key="3">
    <source>
        <dbReference type="ARBA" id="ARBA00023082"/>
    </source>
</evidence>
<dbReference type="GO" id="GO:0003677">
    <property type="term" value="F:DNA binding"/>
    <property type="evidence" value="ECO:0007669"/>
    <property type="project" value="UniProtKB-KW"/>
</dbReference>
<accession>A0A495JG51</accession>
<dbReference type="InterPro" id="IPR013324">
    <property type="entry name" value="RNA_pol_sigma_r3/r4-like"/>
</dbReference>
<dbReference type="InterPro" id="IPR014284">
    <property type="entry name" value="RNA_pol_sigma-70_dom"/>
</dbReference>
<comment type="similarity">
    <text evidence="1">Belongs to the sigma-70 factor family. ECF subfamily.</text>
</comment>
<dbReference type="InterPro" id="IPR036388">
    <property type="entry name" value="WH-like_DNA-bd_sf"/>
</dbReference>
<organism evidence="8 9">
    <name type="scientific">Micromonospora pisi</name>
    <dbReference type="NCBI Taxonomy" id="589240"/>
    <lineage>
        <taxon>Bacteria</taxon>
        <taxon>Bacillati</taxon>
        <taxon>Actinomycetota</taxon>
        <taxon>Actinomycetes</taxon>
        <taxon>Micromonosporales</taxon>
        <taxon>Micromonosporaceae</taxon>
        <taxon>Micromonospora</taxon>
    </lineage>
</organism>
<dbReference type="SUPFAM" id="SSF88659">
    <property type="entry name" value="Sigma3 and sigma4 domains of RNA polymerase sigma factors"/>
    <property type="match status" value="1"/>
</dbReference>
<keyword evidence="4" id="KW-0238">DNA-binding</keyword>
<dbReference type="NCBIfam" id="TIGR02983">
    <property type="entry name" value="SigE-fam_strep"/>
    <property type="match status" value="1"/>
</dbReference>
<dbReference type="Pfam" id="PF04542">
    <property type="entry name" value="Sigma70_r2"/>
    <property type="match status" value="1"/>
</dbReference>
<dbReference type="PANTHER" id="PTHR43133">
    <property type="entry name" value="RNA POLYMERASE ECF-TYPE SIGMA FACTO"/>
    <property type="match status" value="1"/>
</dbReference>
<dbReference type="InterPro" id="IPR013325">
    <property type="entry name" value="RNA_pol_sigma_r2"/>
</dbReference>
<dbReference type="InterPro" id="IPR007627">
    <property type="entry name" value="RNA_pol_sigma70_r2"/>
</dbReference>
<gene>
    <name evidence="8" type="ORF">BDK92_2304</name>
</gene>
<dbReference type="Pfam" id="PF08281">
    <property type="entry name" value="Sigma70_r4_2"/>
    <property type="match status" value="1"/>
</dbReference>
<dbReference type="GO" id="GO:0016987">
    <property type="term" value="F:sigma factor activity"/>
    <property type="evidence" value="ECO:0007669"/>
    <property type="project" value="UniProtKB-KW"/>
</dbReference>
<dbReference type="CDD" id="cd06171">
    <property type="entry name" value="Sigma70_r4"/>
    <property type="match status" value="1"/>
</dbReference>
<dbReference type="InterPro" id="IPR039425">
    <property type="entry name" value="RNA_pol_sigma-70-like"/>
</dbReference>
<dbReference type="EMBL" id="RBKT01000001">
    <property type="protein sequence ID" value="RKR88000.1"/>
    <property type="molecule type" value="Genomic_DNA"/>
</dbReference>
<keyword evidence="9" id="KW-1185">Reference proteome</keyword>
<dbReference type="RefSeq" id="WP_121156684.1">
    <property type="nucleotide sequence ID" value="NZ_RBKT01000001.1"/>
</dbReference>
<evidence type="ECO:0000256" key="5">
    <source>
        <dbReference type="ARBA" id="ARBA00023163"/>
    </source>
</evidence>
<reference evidence="8 9" key="1">
    <citation type="submission" date="2018-10" db="EMBL/GenBank/DDBJ databases">
        <title>Sequencing the genomes of 1000 actinobacteria strains.</title>
        <authorList>
            <person name="Klenk H.-P."/>
        </authorList>
    </citation>
    <scope>NUCLEOTIDE SEQUENCE [LARGE SCALE GENOMIC DNA]</scope>
    <source>
        <strain evidence="8 9">DSM 45175</strain>
    </source>
</reference>
<dbReference type="PANTHER" id="PTHR43133:SF50">
    <property type="entry name" value="ECF RNA POLYMERASE SIGMA FACTOR SIGM"/>
    <property type="match status" value="1"/>
</dbReference>
<proteinExistence type="inferred from homology"/>
<evidence type="ECO:0000256" key="4">
    <source>
        <dbReference type="ARBA" id="ARBA00023125"/>
    </source>
</evidence>
<dbReference type="GO" id="GO:0006352">
    <property type="term" value="P:DNA-templated transcription initiation"/>
    <property type="evidence" value="ECO:0007669"/>
    <property type="project" value="InterPro"/>
</dbReference>
<protein>
    <submittedName>
        <fullName evidence="8">RNA polymerase sigma-70 factor (Sigma-E family)</fullName>
    </submittedName>
</protein>
<feature type="domain" description="RNA polymerase sigma-70 region 2" evidence="6">
    <location>
        <begin position="14"/>
        <end position="77"/>
    </location>
</feature>
<dbReference type="InterPro" id="IPR014325">
    <property type="entry name" value="RNA_pol_sigma-E_actinobac"/>
</dbReference>
<sequence length="174" mass="19976">MNADLEREFSDFVEARTHALFRTALALSGHRQQAEDLLQTVLAKGARHWGRIRTGNPEAYLRTALYRQQTSWWRSLRQRREVSTEQVPEVRAPRDDTATVDLHLALRQALARLAPKHRAVLVLRYFEDRPDSEIAEILDCAESTVRSQAARALARLRGHCPELDILGTKEKAER</sequence>
<dbReference type="Gene3D" id="1.10.10.10">
    <property type="entry name" value="Winged helix-like DNA-binding domain superfamily/Winged helix DNA-binding domain"/>
    <property type="match status" value="1"/>
</dbReference>
<dbReference type="OrthoDB" id="3692620at2"/>
<evidence type="ECO:0000313" key="8">
    <source>
        <dbReference type="EMBL" id="RKR88000.1"/>
    </source>
</evidence>
<evidence type="ECO:0000259" key="6">
    <source>
        <dbReference type="Pfam" id="PF04542"/>
    </source>
</evidence>
<comment type="caution">
    <text evidence="8">The sequence shown here is derived from an EMBL/GenBank/DDBJ whole genome shotgun (WGS) entry which is preliminary data.</text>
</comment>
<dbReference type="Proteomes" id="UP000277671">
    <property type="component" value="Unassembled WGS sequence"/>
</dbReference>
<dbReference type="InterPro" id="IPR013249">
    <property type="entry name" value="RNA_pol_sigma70_r4_t2"/>
</dbReference>